<dbReference type="RefSeq" id="WP_379050061.1">
    <property type="nucleotide sequence ID" value="NZ_JBHUIK010000001.1"/>
</dbReference>
<protein>
    <submittedName>
        <fullName evidence="3">ATP-grasp domain-containing protein</fullName>
    </submittedName>
</protein>
<evidence type="ECO:0000256" key="1">
    <source>
        <dbReference type="PROSITE-ProRule" id="PRU00409"/>
    </source>
</evidence>
<accession>A0ABW5BV59</accession>
<sequence>MNTRKRVLVTGARAPVALHLCRLMREAGFEVYATDCISYPLTKISNSIKKFILTPSPKKDTKNFIKSIINIIEQQKITLIIPTSEEIFYISRYRDKLTPFCNVFVDDFDKIKLLHNKYEFIQLVKDLGFEVPKTALLSNHVNLVQFEDESALLKKVYSRFSESIIFLQSVGQIPNHIKRDGSWLVQEKIKGKQYCSYTVAKDGKVLAHSTYKSEFTAGLGATLSFKHEYRPDIEQFSRDVVEKLNFSGQISFDFIIHENGVAFPIECNPRATSGLHLFDKELAYIFTAAKSILYPGEDRKEAIKLAVFLFGWKNVKSITQLRKWLEVFISYKDITLKRNDLGPYFYQIISLYKMWKESRRNQVSLMEQSTFDISWDGEKI</sequence>
<feature type="domain" description="ATP-grasp" evidence="2">
    <location>
        <begin position="121"/>
        <end position="297"/>
    </location>
</feature>
<gene>
    <name evidence="3" type="ORF">ACFSKK_03260</name>
</gene>
<evidence type="ECO:0000313" key="4">
    <source>
        <dbReference type="Proteomes" id="UP001597318"/>
    </source>
</evidence>
<dbReference type="Pfam" id="PF02655">
    <property type="entry name" value="ATP-grasp_3"/>
    <property type="match status" value="1"/>
</dbReference>
<dbReference type="Proteomes" id="UP001597318">
    <property type="component" value="Unassembled WGS sequence"/>
</dbReference>
<dbReference type="PROSITE" id="PS50975">
    <property type="entry name" value="ATP_GRASP"/>
    <property type="match status" value="1"/>
</dbReference>
<evidence type="ECO:0000313" key="3">
    <source>
        <dbReference type="EMBL" id="MFD2212726.1"/>
    </source>
</evidence>
<reference evidence="4" key="1">
    <citation type="journal article" date="2019" name="Int. J. Syst. Evol. Microbiol.">
        <title>The Global Catalogue of Microorganisms (GCM) 10K type strain sequencing project: providing services to taxonomists for standard genome sequencing and annotation.</title>
        <authorList>
            <consortium name="The Broad Institute Genomics Platform"/>
            <consortium name="The Broad Institute Genome Sequencing Center for Infectious Disease"/>
            <person name="Wu L."/>
            <person name="Ma J."/>
        </authorList>
    </citation>
    <scope>NUCLEOTIDE SEQUENCE [LARGE SCALE GENOMIC DNA]</scope>
    <source>
        <strain evidence="4">CGMCC 1.15474</strain>
    </source>
</reference>
<keyword evidence="1" id="KW-0547">Nucleotide-binding</keyword>
<keyword evidence="1" id="KW-0067">ATP-binding</keyword>
<dbReference type="InterPro" id="IPR003806">
    <property type="entry name" value="ATP-grasp_PylC-type"/>
</dbReference>
<dbReference type="Gene3D" id="3.40.50.20">
    <property type="match status" value="1"/>
</dbReference>
<dbReference type="EMBL" id="JBHUIK010000001">
    <property type="protein sequence ID" value="MFD2212726.1"/>
    <property type="molecule type" value="Genomic_DNA"/>
</dbReference>
<dbReference type="Gene3D" id="3.30.470.20">
    <property type="entry name" value="ATP-grasp fold, B domain"/>
    <property type="match status" value="1"/>
</dbReference>
<keyword evidence="4" id="KW-1185">Reference proteome</keyword>
<proteinExistence type="predicted"/>
<name>A0ABW5BV59_9BACI</name>
<evidence type="ECO:0000259" key="2">
    <source>
        <dbReference type="PROSITE" id="PS50975"/>
    </source>
</evidence>
<dbReference type="NCBIfam" id="NF005315">
    <property type="entry name" value="PRK06849.1"/>
    <property type="match status" value="1"/>
</dbReference>
<dbReference type="SUPFAM" id="SSF56059">
    <property type="entry name" value="Glutathione synthetase ATP-binding domain-like"/>
    <property type="match status" value="1"/>
</dbReference>
<organism evidence="3 4">
    <name type="scientific">Metabacillus endolithicus</name>
    <dbReference type="NCBI Taxonomy" id="1535204"/>
    <lineage>
        <taxon>Bacteria</taxon>
        <taxon>Bacillati</taxon>
        <taxon>Bacillota</taxon>
        <taxon>Bacilli</taxon>
        <taxon>Bacillales</taxon>
        <taxon>Bacillaceae</taxon>
        <taxon>Metabacillus</taxon>
    </lineage>
</organism>
<dbReference type="InterPro" id="IPR011761">
    <property type="entry name" value="ATP-grasp"/>
</dbReference>
<comment type="caution">
    <text evidence="3">The sequence shown here is derived from an EMBL/GenBank/DDBJ whole genome shotgun (WGS) entry which is preliminary data.</text>
</comment>